<protein>
    <submittedName>
        <fullName evidence="2">Uncharacterized protein</fullName>
    </submittedName>
</protein>
<dbReference type="EMBL" id="JYDW01000042">
    <property type="protein sequence ID" value="KRZ59425.1"/>
    <property type="molecule type" value="Genomic_DNA"/>
</dbReference>
<comment type="caution">
    <text evidence="2">The sequence shown here is derived from an EMBL/GenBank/DDBJ whole genome shotgun (WGS) entry which is preliminary data.</text>
</comment>
<evidence type="ECO:0000313" key="3">
    <source>
        <dbReference type="Proteomes" id="UP000054721"/>
    </source>
</evidence>
<proteinExistence type="predicted"/>
<name>A0A0V1LIT7_9BILA</name>
<evidence type="ECO:0000313" key="2">
    <source>
        <dbReference type="EMBL" id="KRZ59425.1"/>
    </source>
</evidence>
<feature type="region of interest" description="Disordered" evidence="1">
    <location>
        <begin position="128"/>
        <end position="151"/>
    </location>
</feature>
<gene>
    <name evidence="2" type="ORF">T02_7261</name>
</gene>
<feature type="compositionally biased region" description="Polar residues" evidence="1">
    <location>
        <begin position="89"/>
        <end position="98"/>
    </location>
</feature>
<dbReference type="Proteomes" id="UP000054721">
    <property type="component" value="Unassembled WGS sequence"/>
</dbReference>
<feature type="compositionally biased region" description="Polar residues" evidence="1">
    <location>
        <begin position="128"/>
        <end position="142"/>
    </location>
</feature>
<dbReference type="OrthoDB" id="5914730at2759"/>
<dbReference type="AlphaFoldDB" id="A0A0V1LIT7"/>
<evidence type="ECO:0000256" key="1">
    <source>
        <dbReference type="SAM" id="MobiDB-lite"/>
    </source>
</evidence>
<organism evidence="2 3">
    <name type="scientific">Trichinella nativa</name>
    <dbReference type="NCBI Taxonomy" id="6335"/>
    <lineage>
        <taxon>Eukaryota</taxon>
        <taxon>Metazoa</taxon>
        <taxon>Ecdysozoa</taxon>
        <taxon>Nematoda</taxon>
        <taxon>Enoplea</taxon>
        <taxon>Dorylaimia</taxon>
        <taxon>Trichinellida</taxon>
        <taxon>Trichinellidae</taxon>
        <taxon>Trichinella</taxon>
    </lineage>
</organism>
<accession>A0A0V1LIT7</accession>
<sequence>MSGKRKQVTPTAPFESAPIIADGALKKHAWERAISLAPAAFACSIHRYGLTAANCSCHEAGRHQVQYKTQMASLARVLGTSWRNRRCTRASSSNAENSKQQEDQKQTTSRYPAGAGCASCGKTESINPDQHWASPTHTLSTQTTNNKRTRKTWLNNDFPLSTANLIKLNQSTGMIENARRSGTLEALFRQNDFPNDQRTEQQGEEGEKLEANLQKKINDNSREKGQVGRMRRKVGKRNYKKLTDDHLNRLGLFSPRHCWMSNNELAS</sequence>
<reference evidence="2 3" key="1">
    <citation type="submission" date="2015-05" db="EMBL/GenBank/DDBJ databases">
        <title>Evolution of Trichinella species and genotypes.</title>
        <authorList>
            <person name="Korhonen P.K."/>
            <person name="Edoardo P."/>
            <person name="Giuseppe L.R."/>
            <person name="Gasser R.B."/>
        </authorList>
    </citation>
    <scope>NUCLEOTIDE SEQUENCE [LARGE SCALE GENOMIC DNA]</scope>
    <source>
        <strain evidence="2">ISS10</strain>
    </source>
</reference>
<keyword evidence="3" id="KW-1185">Reference proteome</keyword>
<feature type="region of interest" description="Disordered" evidence="1">
    <location>
        <begin position="87"/>
        <end position="114"/>
    </location>
</feature>